<comment type="caution">
    <text evidence="2">The sequence shown here is derived from an EMBL/GenBank/DDBJ whole genome shotgun (WGS) entry which is preliminary data.</text>
</comment>
<dbReference type="EMBL" id="AMZH03001218">
    <property type="protein sequence ID" value="RRT80150.1"/>
    <property type="molecule type" value="Genomic_DNA"/>
</dbReference>
<dbReference type="AlphaFoldDB" id="A0A427AV73"/>
<organism evidence="2 3">
    <name type="scientific">Ensete ventricosum</name>
    <name type="common">Abyssinian banana</name>
    <name type="synonym">Musa ensete</name>
    <dbReference type="NCBI Taxonomy" id="4639"/>
    <lineage>
        <taxon>Eukaryota</taxon>
        <taxon>Viridiplantae</taxon>
        <taxon>Streptophyta</taxon>
        <taxon>Embryophyta</taxon>
        <taxon>Tracheophyta</taxon>
        <taxon>Spermatophyta</taxon>
        <taxon>Magnoliopsida</taxon>
        <taxon>Liliopsida</taxon>
        <taxon>Zingiberales</taxon>
        <taxon>Musaceae</taxon>
        <taxon>Ensete</taxon>
    </lineage>
</organism>
<reference evidence="2 3" key="1">
    <citation type="journal article" date="2014" name="Agronomy (Basel)">
        <title>A Draft Genome Sequence for Ensete ventricosum, the Drought-Tolerant Tree Against Hunger.</title>
        <authorList>
            <person name="Harrison J."/>
            <person name="Moore K.A."/>
            <person name="Paszkiewicz K."/>
            <person name="Jones T."/>
            <person name="Grant M."/>
            <person name="Ambacheew D."/>
            <person name="Muzemil S."/>
            <person name="Studholme D.J."/>
        </authorList>
    </citation>
    <scope>NUCLEOTIDE SEQUENCE [LARGE SCALE GENOMIC DNA]</scope>
</reference>
<accession>A0A427AV73</accession>
<name>A0A427AV73_ENSVE</name>
<protein>
    <submittedName>
        <fullName evidence="2">Uncharacterized protein</fullName>
    </submittedName>
</protein>
<dbReference type="Proteomes" id="UP000287651">
    <property type="component" value="Unassembled WGS sequence"/>
</dbReference>
<evidence type="ECO:0000256" key="1">
    <source>
        <dbReference type="SAM" id="Coils"/>
    </source>
</evidence>
<gene>
    <name evidence="2" type="ORF">B296_00011809</name>
</gene>
<evidence type="ECO:0000313" key="3">
    <source>
        <dbReference type="Proteomes" id="UP000287651"/>
    </source>
</evidence>
<sequence length="72" mass="8379">MLPYKLRWGDFEEEKNAMKAWAAELSLQLAQARLRVQDLERLTEVRVEADSQLNELDLELNLALHRAKEAEA</sequence>
<keyword evidence="1" id="KW-0175">Coiled coil</keyword>
<evidence type="ECO:0000313" key="2">
    <source>
        <dbReference type="EMBL" id="RRT80150.1"/>
    </source>
</evidence>
<proteinExistence type="predicted"/>
<feature type="coiled-coil region" evidence="1">
    <location>
        <begin position="22"/>
        <end position="59"/>
    </location>
</feature>